<keyword evidence="6 10" id="KW-0802">TPR repeat</keyword>
<keyword evidence="9" id="KW-0206">Cytoskeleton</keyword>
<dbReference type="GO" id="GO:0005874">
    <property type="term" value="C:microtubule"/>
    <property type="evidence" value="ECO:0007669"/>
    <property type="project" value="UniProtKB-KW"/>
</dbReference>
<keyword evidence="3" id="KW-0963">Cytoplasm</keyword>
<evidence type="ECO:0000256" key="2">
    <source>
        <dbReference type="ARBA" id="ARBA00009622"/>
    </source>
</evidence>
<dbReference type="GO" id="GO:0005871">
    <property type="term" value="C:kinesin complex"/>
    <property type="evidence" value="ECO:0007669"/>
    <property type="project" value="InterPro"/>
</dbReference>
<evidence type="ECO:0000259" key="11">
    <source>
        <dbReference type="Pfam" id="PF12770"/>
    </source>
</evidence>
<feature type="repeat" description="TPR" evidence="10">
    <location>
        <begin position="222"/>
        <end position="255"/>
    </location>
</feature>
<dbReference type="Pfam" id="PF13424">
    <property type="entry name" value="TPR_12"/>
    <property type="match status" value="5"/>
</dbReference>
<dbReference type="Pfam" id="PF12770">
    <property type="entry name" value="CHAT"/>
    <property type="match status" value="1"/>
</dbReference>
<evidence type="ECO:0000256" key="5">
    <source>
        <dbReference type="ARBA" id="ARBA00022737"/>
    </source>
</evidence>
<comment type="subcellular location">
    <subcellularLocation>
        <location evidence="1">Cytoplasm</location>
        <location evidence="1">Cytoskeleton</location>
    </subcellularLocation>
</comment>
<keyword evidence="5" id="KW-0677">Repeat</keyword>
<dbReference type="InterPro" id="IPR019734">
    <property type="entry name" value="TPR_rpt"/>
</dbReference>
<reference evidence="12 13" key="1">
    <citation type="submission" date="2018-03" db="EMBL/GenBank/DDBJ databases">
        <title>The ancient ancestry and fast evolution of plastids.</title>
        <authorList>
            <person name="Moore K.R."/>
            <person name="Magnabosco C."/>
            <person name="Momper L."/>
            <person name="Gold D.A."/>
            <person name="Bosak T."/>
            <person name="Fournier G.P."/>
        </authorList>
    </citation>
    <scope>NUCLEOTIDE SEQUENCE [LARGE SCALE GENOMIC DNA]</scope>
    <source>
        <strain evidence="12 13">CCALA 037</strain>
    </source>
</reference>
<evidence type="ECO:0000256" key="10">
    <source>
        <dbReference type="PROSITE-ProRule" id="PRU00339"/>
    </source>
</evidence>
<feature type="domain" description="CHAT" evidence="11">
    <location>
        <begin position="779"/>
        <end position="1127"/>
    </location>
</feature>
<evidence type="ECO:0000256" key="4">
    <source>
        <dbReference type="ARBA" id="ARBA00022701"/>
    </source>
</evidence>
<feature type="repeat" description="TPR" evidence="10">
    <location>
        <begin position="178"/>
        <end position="211"/>
    </location>
</feature>
<dbReference type="PRINTS" id="PR00381">
    <property type="entry name" value="KINESINLIGHT"/>
</dbReference>
<dbReference type="AlphaFoldDB" id="A0A2T1GFS1"/>
<feature type="repeat" description="TPR" evidence="10">
    <location>
        <begin position="432"/>
        <end position="465"/>
    </location>
</feature>
<dbReference type="RefSeq" id="WP_106304515.1">
    <property type="nucleotide sequence ID" value="NZ_PVWO01000124.1"/>
</dbReference>
<evidence type="ECO:0000256" key="7">
    <source>
        <dbReference type="ARBA" id="ARBA00023054"/>
    </source>
</evidence>
<dbReference type="EMBL" id="PVWO01000124">
    <property type="protein sequence ID" value="PSB56461.1"/>
    <property type="molecule type" value="Genomic_DNA"/>
</dbReference>
<dbReference type="SMART" id="SM00028">
    <property type="entry name" value="TPR"/>
    <property type="match status" value="13"/>
</dbReference>
<dbReference type="PROSITE" id="PS50005">
    <property type="entry name" value="TPR"/>
    <property type="match status" value="4"/>
</dbReference>
<keyword evidence="4" id="KW-0493">Microtubule</keyword>
<protein>
    <recommendedName>
        <fullName evidence="11">CHAT domain-containing protein</fullName>
    </recommendedName>
</protein>
<dbReference type="OrthoDB" id="3193074at2"/>
<evidence type="ECO:0000256" key="3">
    <source>
        <dbReference type="ARBA" id="ARBA00022490"/>
    </source>
</evidence>
<evidence type="ECO:0000256" key="9">
    <source>
        <dbReference type="ARBA" id="ARBA00023212"/>
    </source>
</evidence>
<evidence type="ECO:0000313" key="12">
    <source>
        <dbReference type="EMBL" id="PSB56461.1"/>
    </source>
</evidence>
<gene>
    <name evidence="12" type="ORF">C7B77_11745</name>
</gene>
<dbReference type="Gene3D" id="1.25.40.10">
    <property type="entry name" value="Tetratricopeptide repeat domain"/>
    <property type="match status" value="5"/>
</dbReference>
<dbReference type="GO" id="GO:0019894">
    <property type="term" value="F:kinesin binding"/>
    <property type="evidence" value="ECO:0007669"/>
    <property type="project" value="TreeGrafter"/>
</dbReference>
<dbReference type="Proteomes" id="UP000238937">
    <property type="component" value="Unassembled WGS sequence"/>
</dbReference>
<keyword evidence="7" id="KW-0175">Coiled coil</keyword>
<dbReference type="InterPro" id="IPR011990">
    <property type="entry name" value="TPR-like_helical_dom_sf"/>
</dbReference>
<keyword evidence="8" id="KW-0505">Motor protein</keyword>
<proteinExistence type="inferred from homology"/>
<evidence type="ECO:0000256" key="8">
    <source>
        <dbReference type="ARBA" id="ARBA00023175"/>
    </source>
</evidence>
<dbReference type="InterPro" id="IPR002151">
    <property type="entry name" value="Kinesin_light"/>
</dbReference>
<name>A0A2T1GFS1_9CYAN</name>
<feature type="repeat" description="TPR" evidence="10">
    <location>
        <begin position="136"/>
        <end position="169"/>
    </location>
</feature>
<sequence length="1128" mass="127695">MLDWWIKLKWTGLISQANLLISLGKHSEAEVLLLDALEISEQQLGFNHLNTALTLNNLGQLYVDLSNYERAERVQLRALAIYRYQLGDNHLDTALAQNNLAGLYELQGRYADSESFYLASLEITERQLGANHHTTINTINNLALLYKQQGKYIEAEKLYLRALHTREQQQGTNHPDLVMMLNNLGQLYSNQGRYEESETFYLRALTILKNKLGETATDPIIATILNGTASLYEQQGRYDEAEPLYLQALKINEEQLGHDCRNTAFSLNNLAGLYCAIGRYPEAESLHLRSLKIREEVFGVNHPATAMSLNNLAILYRIQGKYGEAELLHDRALKIREEKLGVEHPDTAMSLNNLARVYEAQQKYSDAEKLYLGGLDTYQKLLGSNHPTTAMSLNNLAQVYLAQQKYPDAESLYLRAMSIRMEVLSENHPDTLMSMHNLASLYFQQHKYDLAEELFLRILNIESQQSWKSSGHHLILNNLALLYKQQERYIEAEKLYEQSLKYARENLHNNNPELSSILENLAAIYIETDRILSALPLLIESVEIITNHLKDLFFYSDDSSRLKQAQLKRSSLDVLLSYILTYLPQDSIAIQAAATATIRWKALATAATATLQNLLYTDRYSHLKSKFLQLQYTCNRITDLVANTAVNETTKKTVDDLDRKRQLLEKELSSEVPEVRLIDRDIDCFTIASNLSPGSTLIEFFQFDRYNLKTNQYIETNYIAFVFTNLNPVEIKLVDLGEVETIDRKIQALRNSIIDRSNEFNNLGIGSQTNKPNKIDNSRLLDRLLAPIINILPPSSKHLIFVPAGSLHLIPFEILPLPDSNELLIDGYQISYLNSARDLLRQNIKIDRPHTSSVIITDPDYDFGDFQTDSIDSVPDKLSVKLNHFNRNLEMAILGKKIVGKLNNPTTYQSAQAIEPLIKSLASPKELVIITHGFAIPKSNYTEVSTIQPDKQLLQIANLDNPMLRSGLALAGANLWLKGKSLPSHLGKGILLAEDIAQMDLWNSQLIVLIACSTGLGEINVTDGVMGLRRAFALAGAKTLIMSLWDVPAQVTMLLMDKFFELYRPDLKISIALQQSQTYIRDITIDELAKLAIGQSILAELSYFENAPKSDLPLKHPYYWGAWICQGG</sequence>
<accession>A0A2T1GFS1</accession>
<dbReference type="InterPro" id="IPR024983">
    <property type="entry name" value="CHAT_dom"/>
</dbReference>
<dbReference type="Pfam" id="PF13374">
    <property type="entry name" value="TPR_10"/>
    <property type="match status" value="3"/>
</dbReference>
<dbReference type="PANTHER" id="PTHR45783">
    <property type="entry name" value="KINESIN LIGHT CHAIN"/>
    <property type="match status" value="1"/>
</dbReference>
<keyword evidence="13" id="KW-1185">Reference proteome</keyword>
<evidence type="ECO:0000313" key="13">
    <source>
        <dbReference type="Proteomes" id="UP000238937"/>
    </source>
</evidence>
<dbReference type="PANTHER" id="PTHR45783:SF3">
    <property type="entry name" value="KINESIN LIGHT CHAIN"/>
    <property type="match status" value="1"/>
</dbReference>
<organism evidence="12 13">
    <name type="scientific">Chamaesiphon polymorphus CCALA 037</name>
    <dbReference type="NCBI Taxonomy" id="2107692"/>
    <lineage>
        <taxon>Bacteria</taxon>
        <taxon>Bacillati</taxon>
        <taxon>Cyanobacteriota</taxon>
        <taxon>Cyanophyceae</taxon>
        <taxon>Gomontiellales</taxon>
        <taxon>Chamaesiphonaceae</taxon>
        <taxon>Chamaesiphon</taxon>
    </lineage>
</organism>
<dbReference type="SUPFAM" id="SSF48452">
    <property type="entry name" value="TPR-like"/>
    <property type="match status" value="4"/>
</dbReference>
<dbReference type="GO" id="GO:0007018">
    <property type="term" value="P:microtubule-based movement"/>
    <property type="evidence" value="ECO:0007669"/>
    <property type="project" value="TreeGrafter"/>
</dbReference>
<comment type="similarity">
    <text evidence="2">Belongs to the kinesin light chain family.</text>
</comment>
<dbReference type="GO" id="GO:0005737">
    <property type="term" value="C:cytoplasm"/>
    <property type="evidence" value="ECO:0007669"/>
    <property type="project" value="TreeGrafter"/>
</dbReference>
<comment type="caution">
    <text evidence="12">The sequence shown here is derived from an EMBL/GenBank/DDBJ whole genome shotgun (WGS) entry which is preliminary data.</text>
</comment>
<evidence type="ECO:0000256" key="6">
    <source>
        <dbReference type="ARBA" id="ARBA00022803"/>
    </source>
</evidence>
<evidence type="ECO:0000256" key="1">
    <source>
        <dbReference type="ARBA" id="ARBA00004245"/>
    </source>
</evidence>